<dbReference type="Proteomes" id="UP000604046">
    <property type="component" value="Unassembled WGS sequence"/>
</dbReference>
<proteinExistence type="predicted"/>
<comment type="caution">
    <text evidence="1">The sequence shown here is derived from an EMBL/GenBank/DDBJ whole genome shotgun (WGS) entry which is preliminary data.</text>
</comment>
<dbReference type="EMBL" id="CAJNDS010000570">
    <property type="protein sequence ID" value="CAE7219769.1"/>
    <property type="molecule type" value="Genomic_DNA"/>
</dbReference>
<gene>
    <name evidence="1" type="ORF">SNAT2548_LOCUS7989</name>
</gene>
<accession>A0A812K0J5</accession>
<evidence type="ECO:0000313" key="2">
    <source>
        <dbReference type="Proteomes" id="UP000604046"/>
    </source>
</evidence>
<dbReference type="AlphaFoldDB" id="A0A812K0J5"/>
<protein>
    <submittedName>
        <fullName evidence="1">Uncharacterized protein</fullName>
    </submittedName>
</protein>
<sequence length="258" mass="28320">MTTAFIVMGTGLGQSDTLSVGAAQDGVCCWLADGQRPFDHFCADFWPVSGVLGAHCMTNSMAPDQAVRLQPGPMPSVVGSDQVDHVLMCVAGASDMLRAFLDNVAPLWIPEARISVLFSPRCSAWHRPCQSTCTAAGWLLTQNHICRASLSVCLTNLRWESYRPCAPLQDCNMGAPTPTGRDTWIPVSPDFAYHIPSYHQANWLDLHREPMEQLALLPAWAVSTRRQAWRQQNADLYRVSGLAGLGWLLHCLAGVLLF</sequence>
<name>A0A812K0J5_9DINO</name>
<evidence type="ECO:0000313" key="1">
    <source>
        <dbReference type="EMBL" id="CAE7219769.1"/>
    </source>
</evidence>
<keyword evidence="2" id="KW-1185">Reference proteome</keyword>
<organism evidence="1 2">
    <name type="scientific">Symbiodinium natans</name>
    <dbReference type="NCBI Taxonomy" id="878477"/>
    <lineage>
        <taxon>Eukaryota</taxon>
        <taxon>Sar</taxon>
        <taxon>Alveolata</taxon>
        <taxon>Dinophyceae</taxon>
        <taxon>Suessiales</taxon>
        <taxon>Symbiodiniaceae</taxon>
        <taxon>Symbiodinium</taxon>
    </lineage>
</organism>
<reference evidence="1" key="1">
    <citation type="submission" date="2021-02" db="EMBL/GenBank/DDBJ databases">
        <authorList>
            <person name="Dougan E. K."/>
            <person name="Rhodes N."/>
            <person name="Thang M."/>
            <person name="Chan C."/>
        </authorList>
    </citation>
    <scope>NUCLEOTIDE SEQUENCE</scope>
</reference>